<dbReference type="OrthoDB" id="3439599at2759"/>
<sequence>MAPQTFHPFSHLAPELQELIWLHAISSIGPRVVELSDGFWTTLQPSDDPQAIVSAGGQVVNTTDAGLQKWEWQFTSPCFIPPPLHTCSLSRELALRRWRLAFGTNEEGETRGQAKIFFDFEKDVIWIGKKLPAFRHFMDASGSTETRGLEKLAIGFDEQVRARGFRSGADLALFLMNRFPLLEEIILIGSERKGGSEGD</sequence>
<feature type="domain" description="2EXR" evidence="1">
    <location>
        <begin position="6"/>
        <end position="125"/>
    </location>
</feature>
<proteinExistence type="predicted"/>
<dbReference type="PANTHER" id="PTHR35910">
    <property type="entry name" value="2EXR DOMAIN-CONTAINING PROTEIN"/>
    <property type="match status" value="1"/>
</dbReference>
<dbReference type="Proteomes" id="UP000235786">
    <property type="component" value="Unassembled WGS sequence"/>
</dbReference>
<dbReference type="Pfam" id="PF20150">
    <property type="entry name" value="2EXR"/>
    <property type="match status" value="1"/>
</dbReference>
<protein>
    <recommendedName>
        <fullName evidence="1">2EXR domain-containing protein</fullName>
    </recommendedName>
</protein>
<dbReference type="EMBL" id="KZ613937">
    <property type="protein sequence ID" value="PMD48801.1"/>
    <property type="molecule type" value="Genomic_DNA"/>
</dbReference>
<name>A0A2J6SDG0_HYAVF</name>
<organism evidence="2 3">
    <name type="scientific">Hyaloscypha variabilis (strain UAMH 11265 / GT02V1 / F)</name>
    <name type="common">Meliniomyces variabilis</name>
    <dbReference type="NCBI Taxonomy" id="1149755"/>
    <lineage>
        <taxon>Eukaryota</taxon>
        <taxon>Fungi</taxon>
        <taxon>Dikarya</taxon>
        <taxon>Ascomycota</taxon>
        <taxon>Pezizomycotina</taxon>
        <taxon>Leotiomycetes</taxon>
        <taxon>Helotiales</taxon>
        <taxon>Hyaloscyphaceae</taxon>
        <taxon>Hyaloscypha</taxon>
        <taxon>Hyaloscypha variabilis</taxon>
    </lineage>
</organism>
<accession>A0A2J6SDG0</accession>
<dbReference type="InterPro" id="IPR045518">
    <property type="entry name" value="2EXR"/>
</dbReference>
<evidence type="ECO:0000313" key="3">
    <source>
        <dbReference type="Proteomes" id="UP000235786"/>
    </source>
</evidence>
<keyword evidence="3" id="KW-1185">Reference proteome</keyword>
<dbReference type="AlphaFoldDB" id="A0A2J6SDG0"/>
<dbReference type="PANTHER" id="PTHR35910:SF6">
    <property type="entry name" value="2EXR DOMAIN-CONTAINING PROTEIN"/>
    <property type="match status" value="1"/>
</dbReference>
<evidence type="ECO:0000259" key="1">
    <source>
        <dbReference type="Pfam" id="PF20150"/>
    </source>
</evidence>
<gene>
    <name evidence="2" type="ORF">L207DRAFT_505837</name>
</gene>
<reference evidence="2 3" key="1">
    <citation type="submission" date="2016-04" db="EMBL/GenBank/DDBJ databases">
        <title>A degradative enzymes factory behind the ericoid mycorrhizal symbiosis.</title>
        <authorList>
            <consortium name="DOE Joint Genome Institute"/>
            <person name="Martino E."/>
            <person name="Morin E."/>
            <person name="Grelet G."/>
            <person name="Kuo A."/>
            <person name="Kohler A."/>
            <person name="Daghino S."/>
            <person name="Barry K."/>
            <person name="Choi C."/>
            <person name="Cichocki N."/>
            <person name="Clum A."/>
            <person name="Copeland A."/>
            <person name="Hainaut M."/>
            <person name="Haridas S."/>
            <person name="Labutti K."/>
            <person name="Lindquist E."/>
            <person name="Lipzen A."/>
            <person name="Khouja H.-R."/>
            <person name="Murat C."/>
            <person name="Ohm R."/>
            <person name="Olson A."/>
            <person name="Spatafora J."/>
            <person name="Veneault-Fourrey C."/>
            <person name="Henrissat B."/>
            <person name="Grigoriev I."/>
            <person name="Martin F."/>
            <person name="Perotto S."/>
        </authorList>
    </citation>
    <scope>NUCLEOTIDE SEQUENCE [LARGE SCALE GENOMIC DNA]</scope>
    <source>
        <strain evidence="2 3">F</strain>
    </source>
</reference>
<evidence type="ECO:0000313" key="2">
    <source>
        <dbReference type="EMBL" id="PMD48801.1"/>
    </source>
</evidence>